<sequence>MSAAGYGGLIETACRPDKAKPPSGNVRQNCLMALRLSGLRATAVIVGRIRRILRRHPAK</sequence>
<evidence type="ECO:0000313" key="2">
    <source>
        <dbReference type="Proteomes" id="UP000003880"/>
    </source>
</evidence>
<reference evidence="1 2" key="1">
    <citation type="submission" date="2010-02" db="EMBL/GenBank/DDBJ databases">
        <authorList>
            <person name="Weinstock G."/>
            <person name="Sodergren E."/>
            <person name="Clifton S."/>
            <person name="Fulton L."/>
            <person name="Fulton B."/>
            <person name="Courtney L."/>
            <person name="Fronick C."/>
            <person name="Harrison M."/>
            <person name="Strong C."/>
            <person name="Farmer C."/>
            <person name="Delahaunty K."/>
            <person name="Markovic C."/>
            <person name="Hall O."/>
            <person name="Minx P."/>
            <person name="Tomlinson C."/>
            <person name="Mitreva M."/>
            <person name="Nelson J."/>
            <person name="Hou S."/>
            <person name="Wollam A."/>
            <person name="Pepin K.H."/>
            <person name="Johnson M."/>
            <person name="Bhonagiri V."/>
            <person name="Zhang X."/>
            <person name="Suruliraj S."/>
            <person name="Warren W."/>
            <person name="Chinwalla A."/>
            <person name="Mardis E.R."/>
            <person name="Wilson R.K."/>
        </authorList>
    </citation>
    <scope>NUCLEOTIDE SEQUENCE [LARGE SCALE GENOMIC DNA]</scope>
    <source>
        <strain evidence="1 2">ATCC 29220</strain>
    </source>
</reference>
<organism evidence="1 2">
    <name type="scientific">Citrobacter youngae ATCC 29220</name>
    <dbReference type="NCBI Taxonomy" id="500640"/>
    <lineage>
        <taxon>Bacteria</taxon>
        <taxon>Pseudomonadati</taxon>
        <taxon>Pseudomonadota</taxon>
        <taxon>Gammaproteobacteria</taxon>
        <taxon>Enterobacterales</taxon>
        <taxon>Enterobacteriaceae</taxon>
        <taxon>Citrobacter</taxon>
        <taxon>Citrobacter freundii complex</taxon>
    </lineage>
</organism>
<protein>
    <submittedName>
        <fullName evidence="1">Uncharacterized protein</fullName>
    </submittedName>
</protein>
<gene>
    <name evidence="1" type="ORF">CIT292_10206</name>
</gene>
<comment type="caution">
    <text evidence="1">The sequence shown here is derived from an EMBL/GenBank/DDBJ whole genome shotgun (WGS) entry which is preliminary data.</text>
</comment>
<dbReference type="AlphaFoldDB" id="D4BI42"/>
<dbReference type="HOGENOM" id="CLU_2951979_0_0_6"/>
<evidence type="ECO:0000313" key="1">
    <source>
        <dbReference type="EMBL" id="EFE06086.1"/>
    </source>
</evidence>
<name>D4BI42_9ENTR</name>
<dbReference type="EMBL" id="ABWL02000023">
    <property type="protein sequence ID" value="EFE06086.1"/>
    <property type="molecule type" value="Genomic_DNA"/>
</dbReference>
<proteinExistence type="predicted"/>
<accession>D4BI42</accession>
<dbReference type="Proteomes" id="UP000003880">
    <property type="component" value="Unassembled WGS sequence"/>
</dbReference>